<evidence type="ECO:0000256" key="11">
    <source>
        <dbReference type="ARBA" id="ARBA00030756"/>
    </source>
</evidence>
<dbReference type="GO" id="GO:0051539">
    <property type="term" value="F:4 iron, 4 sulfur cluster binding"/>
    <property type="evidence" value="ECO:0007669"/>
    <property type="project" value="UniProtKB-KW"/>
</dbReference>
<dbReference type="NCBIfam" id="TIGR03821">
    <property type="entry name" value="EFP_modif_epmB"/>
    <property type="match status" value="1"/>
</dbReference>
<feature type="domain" description="Radical SAM core" evidence="12">
    <location>
        <begin position="116"/>
        <end position="328"/>
    </location>
</feature>
<reference evidence="13" key="1">
    <citation type="submission" date="2018-06" db="EMBL/GenBank/DDBJ databases">
        <authorList>
            <person name="Zhirakovskaya E."/>
        </authorList>
    </citation>
    <scope>NUCLEOTIDE SEQUENCE</scope>
</reference>
<keyword evidence="5" id="KW-0949">S-adenosyl-L-methionine</keyword>
<keyword evidence="10 13" id="KW-0413">Isomerase</keyword>
<dbReference type="CDD" id="cd01335">
    <property type="entry name" value="Radical_SAM"/>
    <property type="match status" value="1"/>
</dbReference>
<dbReference type="PROSITE" id="PS51918">
    <property type="entry name" value="RADICAL_SAM"/>
    <property type="match status" value="1"/>
</dbReference>
<keyword evidence="9" id="KW-0411">Iron-sulfur</keyword>
<evidence type="ECO:0000256" key="1">
    <source>
        <dbReference type="ARBA" id="ARBA00001352"/>
    </source>
</evidence>
<dbReference type="Gene3D" id="3.20.20.70">
    <property type="entry name" value="Aldolase class I"/>
    <property type="match status" value="1"/>
</dbReference>
<dbReference type="InterPro" id="IPR058240">
    <property type="entry name" value="rSAM_sf"/>
</dbReference>
<evidence type="ECO:0000256" key="8">
    <source>
        <dbReference type="ARBA" id="ARBA00023004"/>
    </source>
</evidence>
<dbReference type="NCBIfam" id="TIGR00238">
    <property type="entry name" value="KamA family radical SAM protein"/>
    <property type="match status" value="1"/>
</dbReference>
<evidence type="ECO:0000256" key="10">
    <source>
        <dbReference type="ARBA" id="ARBA00023235"/>
    </source>
</evidence>
<dbReference type="InterPro" id="IPR022462">
    <property type="entry name" value="EpmB"/>
</dbReference>
<accession>A0A3B0W5T3</accession>
<organism evidence="13">
    <name type="scientific">hydrothermal vent metagenome</name>
    <dbReference type="NCBI Taxonomy" id="652676"/>
    <lineage>
        <taxon>unclassified sequences</taxon>
        <taxon>metagenomes</taxon>
        <taxon>ecological metagenomes</taxon>
    </lineage>
</organism>
<evidence type="ECO:0000256" key="4">
    <source>
        <dbReference type="ARBA" id="ARBA00022485"/>
    </source>
</evidence>
<dbReference type="InterPro" id="IPR007197">
    <property type="entry name" value="rSAM"/>
</dbReference>
<evidence type="ECO:0000313" key="13">
    <source>
        <dbReference type="EMBL" id="VAW51265.1"/>
    </source>
</evidence>
<keyword evidence="7" id="KW-0663">Pyridoxal phosphate</keyword>
<evidence type="ECO:0000256" key="7">
    <source>
        <dbReference type="ARBA" id="ARBA00022898"/>
    </source>
</evidence>
<keyword evidence="4" id="KW-0004">4Fe-4S</keyword>
<evidence type="ECO:0000256" key="3">
    <source>
        <dbReference type="ARBA" id="ARBA00022363"/>
    </source>
</evidence>
<evidence type="ECO:0000256" key="2">
    <source>
        <dbReference type="ARBA" id="ARBA00001933"/>
    </source>
</evidence>
<dbReference type="GO" id="GO:0046872">
    <property type="term" value="F:metal ion binding"/>
    <property type="evidence" value="ECO:0007669"/>
    <property type="project" value="UniProtKB-KW"/>
</dbReference>
<dbReference type="SFLD" id="SFLDF00314">
    <property type="entry name" value="L-lysine_2_3-aminomutase_(yjeK"/>
    <property type="match status" value="1"/>
</dbReference>
<dbReference type="SUPFAM" id="SSF102114">
    <property type="entry name" value="Radical SAM enzymes"/>
    <property type="match status" value="1"/>
</dbReference>
<dbReference type="PIRSF" id="PIRSF004911">
    <property type="entry name" value="DUF160"/>
    <property type="match status" value="1"/>
</dbReference>
<evidence type="ECO:0000259" key="12">
    <source>
        <dbReference type="PROSITE" id="PS51918"/>
    </source>
</evidence>
<proteinExistence type="predicted"/>
<dbReference type="PANTHER" id="PTHR30538">
    <property type="entry name" value="LYSINE 2,3-AMINOMUTASE-RELATED"/>
    <property type="match status" value="1"/>
</dbReference>
<name>A0A3B0W5T3_9ZZZZ</name>
<dbReference type="SFLD" id="SFLDS00029">
    <property type="entry name" value="Radical_SAM"/>
    <property type="match status" value="1"/>
</dbReference>
<comment type="catalytic activity">
    <reaction evidence="1">
        <text>L-lysine = D-beta-lysine</text>
        <dbReference type="Rhea" id="RHEA:44148"/>
        <dbReference type="ChEBI" id="CHEBI:32551"/>
        <dbReference type="ChEBI" id="CHEBI:84138"/>
    </reaction>
</comment>
<comment type="cofactor">
    <cofactor evidence="2">
        <name>pyridoxal 5'-phosphate</name>
        <dbReference type="ChEBI" id="CHEBI:597326"/>
    </cofactor>
</comment>
<dbReference type="InterPro" id="IPR013785">
    <property type="entry name" value="Aldolase_TIM"/>
</dbReference>
<evidence type="ECO:0000256" key="9">
    <source>
        <dbReference type="ARBA" id="ARBA00023014"/>
    </source>
</evidence>
<protein>
    <recommendedName>
        <fullName evidence="3">L-lysine 2,3-aminomutase</fullName>
    </recommendedName>
    <alternativeName>
        <fullName evidence="11">EF-P post-translational modification enzyme B</fullName>
    </alternativeName>
</protein>
<dbReference type="PANTHER" id="PTHR30538:SF1">
    <property type="entry name" value="L-LYSINE 2,3-AMINOMUTASE"/>
    <property type="match status" value="1"/>
</dbReference>
<dbReference type="Pfam" id="PF04055">
    <property type="entry name" value="Radical_SAM"/>
    <property type="match status" value="1"/>
</dbReference>
<keyword evidence="6" id="KW-0479">Metal-binding</keyword>
<dbReference type="EMBL" id="UOFD01000026">
    <property type="protein sequence ID" value="VAW51265.1"/>
    <property type="molecule type" value="Genomic_DNA"/>
</dbReference>
<dbReference type="GO" id="GO:0016853">
    <property type="term" value="F:isomerase activity"/>
    <property type="evidence" value="ECO:0007669"/>
    <property type="project" value="UniProtKB-KW"/>
</dbReference>
<evidence type="ECO:0000256" key="5">
    <source>
        <dbReference type="ARBA" id="ARBA00022691"/>
    </source>
</evidence>
<dbReference type="SFLD" id="SFLDG01070">
    <property type="entry name" value="PLP-dependent"/>
    <property type="match status" value="1"/>
</dbReference>
<dbReference type="InterPro" id="IPR003739">
    <property type="entry name" value="Lys_aminomutase/Glu_NH3_mut"/>
</dbReference>
<evidence type="ECO:0000256" key="6">
    <source>
        <dbReference type="ARBA" id="ARBA00022723"/>
    </source>
</evidence>
<dbReference type="AlphaFoldDB" id="A0A3B0W5T3"/>
<sequence>MSQIIKIPQNITSATKTFAPNDDIWKKELANANTSTHDLLKKLHLEAYLDIADEQPTFRCLVTESYIQKMQLGNINDPLLQQVLPLNKENQAQTQNAGVTDPVGDIRAISSPGLLHKYHGRALLISTGACAIHCRYCFRRHYPYQQSSCTTKVLDETLAYLHLHTEIDEIILSGGDPLVLDNSKLEKIIRQLETIEHIQTLRIHTRIPVVLASRINNDLLQLLQSCRFDVVMVIHANHANELQKAEHSKLHLLHAAGITLLNQSVLLKGVNDNAETLITLSKRLFQCKTLPYYLHLLDPVTGAMHFDINKQSALKFKIQMERYLPGYLVPKLVQEITGKQAKTAIFRI</sequence>
<keyword evidence="8" id="KW-0408">Iron</keyword>
<gene>
    <name evidence="13" type="ORF">MNBD_GAMMA06-1088</name>
</gene>